<sequence>MADIALHAVDKEPEEPPVYAHWRSRIDSIMEQSPSREEQTDQLLALLWDRESAHRAREASWKRSTLQHMEELRWKNALLKQTGATLSHQVALTTRLQARLARRDSVDTVLTDLAGEIRRRDPELAQRIVDVVAVPASRDMPRGAVTLAFAADTRWSLGWFHRKLSHGGLGPEVQLPFVGWSLLAVPAGKVEQLVEATFLYGSRALPVSSLDHQGLVFHHPE</sequence>
<evidence type="ECO:0000313" key="1">
    <source>
        <dbReference type="EMBL" id="MFC7216937.1"/>
    </source>
</evidence>
<accession>A0ABW2G836</accession>
<protein>
    <submittedName>
        <fullName evidence="1">Uncharacterized protein</fullName>
    </submittedName>
</protein>
<comment type="caution">
    <text evidence="1">The sequence shown here is derived from an EMBL/GenBank/DDBJ whole genome shotgun (WGS) entry which is preliminary data.</text>
</comment>
<keyword evidence="2" id="KW-1185">Reference proteome</keyword>
<dbReference type="EMBL" id="JBHSZO010000002">
    <property type="protein sequence ID" value="MFC7216937.1"/>
    <property type="molecule type" value="Genomic_DNA"/>
</dbReference>
<proteinExistence type="predicted"/>
<gene>
    <name evidence="1" type="ORF">ACFQLX_01930</name>
</gene>
<dbReference type="Proteomes" id="UP001596413">
    <property type="component" value="Unassembled WGS sequence"/>
</dbReference>
<organism evidence="1 2">
    <name type="scientific">Streptomyces polyrhachis</name>
    <dbReference type="NCBI Taxonomy" id="1282885"/>
    <lineage>
        <taxon>Bacteria</taxon>
        <taxon>Bacillati</taxon>
        <taxon>Actinomycetota</taxon>
        <taxon>Actinomycetes</taxon>
        <taxon>Kitasatosporales</taxon>
        <taxon>Streptomycetaceae</taxon>
        <taxon>Streptomyces</taxon>
    </lineage>
</organism>
<reference evidence="2" key="1">
    <citation type="journal article" date="2019" name="Int. J. Syst. Evol. Microbiol.">
        <title>The Global Catalogue of Microorganisms (GCM) 10K type strain sequencing project: providing services to taxonomists for standard genome sequencing and annotation.</title>
        <authorList>
            <consortium name="The Broad Institute Genomics Platform"/>
            <consortium name="The Broad Institute Genome Sequencing Center for Infectious Disease"/>
            <person name="Wu L."/>
            <person name="Ma J."/>
        </authorList>
    </citation>
    <scope>NUCLEOTIDE SEQUENCE [LARGE SCALE GENOMIC DNA]</scope>
    <source>
        <strain evidence="2">CGMCC 1.13681</strain>
    </source>
</reference>
<name>A0ABW2G836_9ACTN</name>
<evidence type="ECO:0000313" key="2">
    <source>
        <dbReference type="Proteomes" id="UP001596413"/>
    </source>
</evidence>
<dbReference type="RefSeq" id="WP_386411083.1">
    <property type="nucleotide sequence ID" value="NZ_JBHSZO010000002.1"/>
</dbReference>